<evidence type="ECO:0000313" key="1">
    <source>
        <dbReference type="EMBL" id="GAA0579540.1"/>
    </source>
</evidence>
<gene>
    <name evidence="1" type="ORF">GCM10010394_05120</name>
</gene>
<name>A0ABN1F0W3_9ACTN</name>
<dbReference type="RefSeq" id="WP_344069414.1">
    <property type="nucleotide sequence ID" value="NZ_BAAACA010000004.1"/>
</dbReference>
<proteinExistence type="predicted"/>
<protein>
    <submittedName>
        <fullName evidence="1">Uncharacterized protein</fullName>
    </submittedName>
</protein>
<sequence length="162" mass="17510">MNHDDLRYGNLKHMQTAWSETTPGVVHASWSGHLAACGKPVIEAKPVYESHPRDITCAECGATAVFDLNTAREWAKALTETYEESGLLTSGETFRLREDAIKAIAPTAFKRRRAGDSWNAISTNFLMSAGAATEKDGTSIFVGKIGLAVIDGLKASEFQGGY</sequence>
<dbReference type="Proteomes" id="UP001500668">
    <property type="component" value="Unassembled WGS sequence"/>
</dbReference>
<organism evidence="1 2">
    <name type="scientific">Streptomyces crystallinus</name>
    <dbReference type="NCBI Taxonomy" id="68191"/>
    <lineage>
        <taxon>Bacteria</taxon>
        <taxon>Bacillati</taxon>
        <taxon>Actinomycetota</taxon>
        <taxon>Actinomycetes</taxon>
        <taxon>Kitasatosporales</taxon>
        <taxon>Streptomycetaceae</taxon>
        <taxon>Streptomyces</taxon>
    </lineage>
</organism>
<keyword evidence="2" id="KW-1185">Reference proteome</keyword>
<dbReference type="EMBL" id="BAAACA010000004">
    <property type="protein sequence ID" value="GAA0579540.1"/>
    <property type="molecule type" value="Genomic_DNA"/>
</dbReference>
<accession>A0ABN1F0W3</accession>
<reference evidence="1 2" key="1">
    <citation type="journal article" date="2019" name="Int. J. Syst. Evol. Microbiol.">
        <title>The Global Catalogue of Microorganisms (GCM) 10K type strain sequencing project: providing services to taxonomists for standard genome sequencing and annotation.</title>
        <authorList>
            <consortium name="The Broad Institute Genomics Platform"/>
            <consortium name="The Broad Institute Genome Sequencing Center for Infectious Disease"/>
            <person name="Wu L."/>
            <person name="Ma J."/>
        </authorList>
    </citation>
    <scope>NUCLEOTIDE SEQUENCE [LARGE SCALE GENOMIC DNA]</scope>
    <source>
        <strain evidence="1 2">JCM 5067</strain>
    </source>
</reference>
<evidence type="ECO:0000313" key="2">
    <source>
        <dbReference type="Proteomes" id="UP001500668"/>
    </source>
</evidence>
<comment type="caution">
    <text evidence="1">The sequence shown here is derived from an EMBL/GenBank/DDBJ whole genome shotgun (WGS) entry which is preliminary data.</text>
</comment>